<dbReference type="InterPro" id="IPR010308">
    <property type="entry name" value="TRP_C"/>
</dbReference>
<keyword evidence="1" id="KW-0106">Calcium</keyword>
<dbReference type="PROSITE" id="PS00018">
    <property type="entry name" value="EF_HAND_1"/>
    <property type="match status" value="1"/>
</dbReference>
<dbReference type="EMBL" id="LGRX02035636">
    <property type="protein sequence ID" value="KAK3233769.1"/>
    <property type="molecule type" value="Genomic_DNA"/>
</dbReference>
<dbReference type="Gene3D" id="1.10.238.10">
    <property type="entry name" value="EF-hand"/>
    <property type="match status" value="1"/>
</dbReference>
<keyword evidence="3" id="KW-0472">Membrane</keyword>
<feature type="transmembrane region" description="Helical" evidence="3">
    <location>
        <begin position="1479"/>
        <end position="1501"/>
    </location>
</feature>
<evidence type="ECO:0000259" key="4">
    <source>
        <dbReference type="PROSITE" id="PS50222"/>
    </source>
</evidence>
<dbReference type="SUPFAM" id="SSF49899">
    <property type="entry name" value="Concanavalin A-like lectins/glucanases"/>
    <property type="match status" value="1"/>
</dbReference>
<dbReference type="PANTHER" id="PTHR11319:SF35">
    <property type="entry name" value="OUTER MEMBRANE PROTEIN PMPC-RELATED"/>
    <property type="match status" value="1"/>
</dbReference>
<dbReference type="Gene3D" id="2.60.120.200">
    <property type="match status" value="1"/>
</dbReference>
<feature type="transmembrane region" description="Helical" evidence="3">
    <location>
        <begin position="1840"/>
        <end position="1861"/>
    </location>
</feature>
<dbReference type="SMART" id="SM00159">
    <property type="entry name" value="PTX"/>
    <property type="match status" value="1"/>
</dbReference>
<comment type="caution">
    <text evidence="5">The sequence shown here is derived from an EMBL/GenBank/DDBJ whole genome shotgun (WGS) entry which is preliminary data.</text>
</comment>
<dbReference type="PROSITE" id="PS50222">
    <property type="entry name" value="EF_HAND_2"/>
    <property type="match status" value="1"/>
</dbReference>
<feature type="transmembrane region" description="Helical" evidence="3">
    <location>
        <begin position="1772"/>
        <end position="1790"/>
    </location>
</feature>
<evidence type="ECO:0000313" key="5">
    <source>
        <dbReference type="EMBL" id="KAK3233769.1"/>
    </source>
</evidence>
<dbReference type="InterPro" id="IPR002048">
    <property type="entry name" value="EF_hand_dom"/>
</dbReference>
<accession>A0AAE0EMU8</accession>
<organism evidence="5 6">
    <name type="scientific">Cymbomonas tetramitiformis</name>
    <dbReference type="NCBI Taxonomy" id="36881"/>
    <lineage>
        <taxon>Eukaryota</taxon>
        <taxon>Viridiplantae</taxon>
        <taxon>Chlorophyta</taxon>
        <taxon>Pyramimonadophyceae</taxon>
        <taxon>Pyramimonadales</taxon>
        <taxon>Pyramimonadaceae</taxon>
        <taxon>Cymbomonas</taxon>
    </lineage>
</organism>
<evidence type="ECO:0000256" key="2">
    <source>
        <dbReference type="SAM" id="MobiDB-lite"/>
    </source>
</evidence>
<dbReference type="Proteomes" id="UP001190700">
    <property type="component" value="Unassembled WGS sequence"/>
</dbReference>
<dbReference type="Gene3D" id="2.10.50.10">
    <property type="entry name" value="Tumor Necrosis Factor Receptor, subunit A, domain 2"/>
    <property type="match status" value="1"/>
</dbReference>
<dbReference type="SMART" id="SM01411">
    <property type="entry name" value="Ephrin_rec_like"/>
    <property type="match status" value="2"/>
</dbReference>
<feature type="transmembrane region" description="Helical" evidence="3">
    <location>
        <begin position="1802"/>
        <end position="1820"/>
    </location>
</feature>
<name>A0AAE0EMU8_9CHLO</name>
<dbReference type="SMART" id="SM00054">
    <property type="entry name" value="EFh"/>
    <property type="match status" value="2"/>
</dbReference>
<evidence type="ECO:0000256" key="3">
    <source>
        <dbReference type="SAM" id="Phobius"/>
    </source>
</evidence>
<keyword evidence="3" id="KW-1133">Transmembrane helix</keyword>
<proteinExistence type="predicted"/>
<evidence type="ECO:0000256" key="1">
    <source>
        <dbReference type="ARBA" id="ARBA00022837"/>
    </source>
</evidence>
<dbReference type="CDD" id="cd00185">
    <property type="entry name" value="TNFRSF"/>
    <property type="match status" value="1"/>
</dbReference>
<dbReference type="SUPFAM" id="SSF47473">
    <property type="entry name" value="EF-hand"/>
    <property type="match status" value="1"/>
</dbReference>
<reference evidence="5 6" key="1">
    <citation type="journal article" date="2015" name="Genome Biol. Evol.">
        <title>Comparative Genomics of a Bacterivorous Green Alga Reveals Evolutionary Causalities and Consequences of Phago-Mixotrophic Mode of Nutrition.</title>
        <authorList>
            <person name="Burns J.A."/>
            <person name="Paasch A."/>
            <person name="Narechania A."/>
            <person name="Kim E."/>
        </authorList>
    </citation>
    <scope>NUCLEOTIDE SEQUENCE [LARGE SCALE GENOMIC DNA]</scope>
    <source>
        <strain evidence="5 6">PLY_AMNH</strain>
    </source>
</reference>
<feature type="transmembrane region" description="Helical" evidence="3">
    <location>
        <begin position="1691"/>
        <end position="1713"/>
    </location>
</feature>
<dbReference type="Pfam" id="PF13385">
    <property type="entry name" value="Laminin_G_3"/>
    <property type="match status" value="1"/>
</dbReference>
<dbReference type="GO" id="GO:0005509">
    <property type="term" value="F:calcium ion binding"/>
    <property type="evidence" value="ECO:0007669"/>
    <property type="project" value="InterPro"/>
</dbReference>
<keyword evidence="6" id="KW-1185">Reference proteome</keyword>
<feature type="transmembrane region" description="Helical" evidence="3">
    <location>
        <begin position="1745"/>
        <end position="1766"/>
    </location>
</feature>
<dbReference type="Pfam" id="PF13499">
    <property type="entry name" value="EF-hand_7"/>
    <property type="match status" value="1"/>
</dbReference>
<feature type="region of interest" description="Disordered" evidence="2">
    <location>
        <begin position="2270"/>
        <end position="2289"/>
    </location>
</feature>
<dbReference type="InterPro" id="IPR001759">
    <property type="entry name" value="PTX_dom"/>
</dbReference>
<keyword evidence="3" id="KW-0812">Transmembrane</keyword>
<dbReference type="InterPro" id="IPR011992">
    <property type="entry name" value="EF-hand-dom_pair"/>
</dbReference>
<sequence>MSWAVDDCEDRCAIGWLAVEFRQFELWESECGIPAFALATMALARLAPFTVWLMSSVLLHSTAAEPPTAGYSGYALYFSSAYSEIATVQWDSYYMEEVTMEYWLYLADKFQDEHSVFTYSVYDSTQKPVHSSGHEFAMTFPSNLFEVHVKRGTELYICNEGICGSALEATSGWSHIAFTWSTAGEVKVFRNGEKVWTGNNAGIAQVSAVPYGQFSLGQSQATFDGNYDEKKALDGMIDEFRFWGVVRSEADIAAYWNVALMPKWNPDMVALYKFDEPETETADVSPRDLLSWRSIDYAVDSAGNGFHLALGRLVSMTNVMTYSTGKPSTLPQKPRYIVSRAPILNSTSRTAFRVNQNLYDVTVGLPSYWFYNGEPNVPDVYLLTEPMLGTLHQIKADGTAGDQYFVGDKVVPESSDWCPSIDDDTPCGIGAVYRPTDGILDATDSFSYYARIPGTESLGDEGYISNDAFIDLFCEYVDEIQPADRELTLDEDTIGHAIIGVVATFGEQIPATITSLPDRGKLYEVQFKYGGNFWSNIETDTSVMQEIWYVPWTVGAAGTLDANAVRGAVLYKPVEHEHGVNYTDFKFKWHFDGLDTIYEATCYIHVKAVNDAPIRLPEDGETICNDFYYTGDEDDQYYVYPNGTCTLTSPAGSVIELKLNSTDSDSTVDPPTGSPVGAQRPYFRISTFPVFGELYQKNSSSGELGERMTQTDRLISQGYVKSVVNGSSQRTTCTTFTLEDGVTPKCSEPWSCSDSICQSERYHLDNMVGDKAEMSAALDSSSYFYTADNEEIEWMELEIYPGEALPVFLRRIKIYETSNTGSIIRIQSTDDYQGPDTNWRELYSFPNQQLDDKYDSIMREWEPDFCHVPYPATHVRLEVNTSNWPNEYETFDGMETWGMVETPVGMVTYETFHPDGAIENYGELFYVPPSGYHAFGGEFDSIKYTASDCVAESYEVPIMLTVTAPPEQHEYCVPACANCTNTSITNMTMEECLHSGWMEQMQDLGYLDNTTLLHFITPDAYNFIEIPVDGVVDFFFEKLGLETGTDDYCNAYRTMITEIAGSGGLENASFWNTVLPTGADQVEVDQGWSTPIATDGSDPGSQIQEIYASDCPLTTNRFVVAVKLDAADLQLGPFAIDTWTTFQPSDTLASYYTARIHHIFISMCIYDDDTYHYFDDANNKIVLVASESADGSFRISEYLDRSTQTCVPCTNITAEQIEEIGENPYEKIHFEDVCHVLYDKCPVGTYKDPELLALTGRVDDSCVECPTGHFQPEPNLDESCIPCPLGQYFPGTGGTACLHCSEMFIPTYADQEGRSQCTRCPQECYREDESGECAEYGPQSTHLNTSSSNPGIHIDDCICRPGYYAPNGKVGEMCESCPEGGFCEGALEAPVPCGPGVWDDLTITTNSSDWEWQCEKSDGGFWGDINYPTKFWQCEPDTCFGGKNFTCESERTERLCSMCDEEYMDMGKIVCIKCPEGRFSFWSFLLTFGGVALTAALWYFVGIVISGSYDAIDITLLYMQIVAQVQGFGLNWPSGPIFDTVHLIFQLVNFDVDFLSPSCIMEWNYVYAFYVQLAFPIIMSVLSFIRYGWARFCFEYYPDDFSGPNSYDQVCGVKWTKGRRFFNSYLHPKADKARLRKSLDNSIANFLKFTVMNYNILVEKTLQVFVCEKMEDGTYFLSAGPEVTCYKAAHIGLMVAAILGICIYVIGVPVLLYQNLTWGQKNHVLNHPRFKTTFGWMYERYRLKWVYWEVMFMFRRFMIGLCLVFLEDSPYLQAALAIVVMVLCLAAQTFARPFRENHLNVFDAVGCFSVVFYIVCGILFKSEPRLGGYTARFYESTSISLTNVLFISILATLATGITISIDEVIDNKNGKFARDTITNRIMESMEGVGLAYRIMGNTPEEVFAYVDNGKTGKITLDQFKERLRMVDETIEDAAMNQAFSLIDKDGSGTIEFDEFRQHLWRPEVVGKPERIHIHRQAMSAMGNVVLLARKFYEGVSRRLKELIVVPAHMRGEESRMQLDGKLMARLRQRMKVNVKEQSGVAELSGRLLDAFNGSRLRQFAESPNTDKSVIRFHQVDQWLTPVLADSSEVGKYAENPLVNFYRHLVLTFPFLLDWITTATEADRYAFTRVMDSLFECFQTVGLNGCYSKLIAAGDQASVALWLKDCSREQQLIFWEMMHAISFANIGNEETLLKVKALAPYATQEGTADDVLGAKLDDVKLKVEHGSSLKHTQMDSDLEDEVLQEEKLLGDVDLDAAFKQRVQGMPQFQLQPAGPVAGPGPASPEPSPRTMSAMEQKQMQATKSDGSVAIVGDARVGKLLVAAGSLPPGSTRCKFQWWRVRHATSAASCALQHAQRWLMAPRVPSPLLSPTLLHLK</sequence>
<dbReference type="InterPro" id="IPR013320">
    <property type="entry name" value="ConA-like_dom_sf"/>
</dbReference>
<feature type="domain" description="EF-hand" evidence="4">
    <location>
        <begin position="1930"/>
        <end position="1968"/>
    </location>
</feature>
<evidence type="ECO:0000313" key="6">
    <source>
        <dbReference type="Proteomes" id="UP001190700"/>
    </source>
</evidence>
<dbReference type="Pfam" id="PF06011">
    <property type="entry name" value="TRP"/>
    <property type="match status" value="1"/>
</dbReference>
<dbReference type="PANTHER" id="PTHR11319">
    <property type="entry name" value="G PROTEIN-COUPLED RECEPTOR-RELATED"/>
    <property type="match status" value="1"/>
</dbReference>
<dbReference type="CDD" id="cd00051">
    <property type="entry name" value="EFh"/>
    <property type="match status" value="1"/>
</dbReference>
<gene>
    <name evidence="5" type="ORF">CYMTET_55953</name>
</gene>
<feature type="transmembrane region" description="Helical" evidence="3">
    <location>
        <begin position="1565"/>
        <end position="1589"/>
    </location>
</feature>
<protein>
    <recommendedName>
        <fullName evidence="4">EF-hand domain-containing protein</fullName>
    </recommendedName>
</protein>
<dbReference type="InterPro" id="IPR018247">
    <property type="entry name" value="EF_Hand_1_Ca_BS"/>
</dbReference>